<evidence type="ECO:0000256" key="4">
    <source>
        <dbReference type="ARBA" id="ARBA00023136"/>
    </source>
</evidence>
<dbReference type="Pfam" id="PF00005">
    <property type="entry name" value="ABC_tran"/>
    <property type="match status" value="1"/>
</dbReference>
<dbReference type="InterPro" id="IPR036640">
    <property type="entry name" value="ABC1_TM_sf"/>
</dbReference>
<proteinExistence type="predicted"/>
<dbReference type="GO" id="GO:0005524">
    <property type="term" value="F:ATP binding"/>
    <property type="evidence" value="ECO:0007669"/>
    <property type="project" value="InterPro"/>
</dbReference>
<reference evidence="6 7" key="1">
    <citation type="journal article" date="2019" name="Sci. Rep.">
        <title>Colletotrichum shisoi sp. nov., an anthracnose pathogen of Perilla frutescens in Japan: molecular phylogenetic, morphological and genomic evidence.</title>
        <authorList>
            <person name="Gan P."/>
            <person name="Tsushima A."/>
            <person name="Hiroyama R."/>
            <person name="Narusaka M."/>
            <person name="Takano Y."/>
            <person name="Narusaka Y."/>
            <person name="Kawaradani M."/>
            <person name="Damm U."/>
            <person name="Shirasu K."/>
        </authorList>
    </citation>
    <scope>NUCLEOTIDE SEQUENCE [LARGE SCALE GENOMIC DNA]</scope>
    <source>
        <strain evidence="6 7">PG-2018a</strain>
    </source>
</reference>
<evidence type="ECO:0000256" key="2">
    <source>
        <dbReference type="ARBA" id="ARBA00022692"/>
    </source>
</evidence>
<evidence type="ECO:0000313" key="7">
    <source>
        <dbReference type="Proteomes" id="UP000326340"/>
    </source>
</evidence>
<evidence type="ECO:0000256" key="3">
    <source>
        <dbReference type="ARBA" id="ARBA00022989"/>
    </source>
</evidence>
<dbReference type="PROSITE" id="PS50929">
    <property type="entry name" value="ABC_TM1F"/>
    <property type="match status" value="1"/>
</dbReference>
<accession>A0A5Q4BRP3</accession>
<dbReference type="Gene3D" id="3.40.50.300">
    <property type="entry name" value="P-loop containing nucleotide triphosphate hydrolases"/>
    <property type="match status" value="1"/>
</dbReference>
<dbReference type="OrthoDB" id="6500128at2759"/>
<keyword evidence="7" id="KW-1185">Reference proteome</keyword>
<dbReference type="Gene3D" id="1.20.1560.10">
    <property type="entry name" value="ABC transporter type 1, transmembrane domain"/>
    <property type="match status" value="1"/>
</dbReference>
<sequence>MQQKEHLADASKLVHACVTGINLVKVFNGFSQKMRIYSKFTDTFMELYLVQARYNAIQMSVTGVWVSAMFDGGFWFGLWLVKEGGNASAILTSFYATLTALEAIYNMMGGPLVEGPQGKSAGVFGPGFCVGEVQVKQVSFAYPFEPAQLVLKSLSFHFPAGETRFVLGSSGSGKITLGSLLVNFYEPLLGEIFIDGRPLEALDKEWLRKNVTLAQQDSMVFSNTCSGTLP</sequence>
<keyword evidence="4" id="KW-0472">Membrane</keyword>
<evidence type="ECO:0000313" key="6">
    <source>
        <dbReference type="EMBL" id="TQN69356.1"/>
    </source>
</evidence>
<dbReference type="GO" id="GO:0016020">
    <property type="term" value="C:membrane"/>
    <property type="evidence" value="ECO:0007669"/>
    <property type="project" value="UniProtKB-SubCell"/>
</dbReference>
<dbReference type="InterPro" id="IPR027417">
    <property type="entry name" value="P-loop_NTPase"/>
</dbReference>
<dbReference type="InterPro" id="IPR039421">
    <property type="entry name" value="Type_1_exporter"/>
</dbReference>
<keyword evidence="2" id="KW-0812">Transmembrane</keyword>
<keyword evidence="3" id="KW-1133">Transmembrane helix</keyword>
<dbReference type="Proteomes" id="UP000326340">
    <property type="component" value="Unassembled WGS sequence"/>
</dbReference>
<organism evidence="6 7">
    <name type="scientific">Colletotrichum shisoi</name>
    <dbReference type="NCBI Taxonomy" id="2078593"/>
    <lineage>
        <taxon>Eukaryota</taxon>
        <taxon>Fungi</taxon>
        <taxon>Dikarya</taxon>
        <taxon>Ascomycota</taxon>
        <taxon>Pezizomycotina</taxon>
        <taxon>Sordariomycetes</taxon>
        <taxon>Hypocreomycetidae</taxon>
        <taxon>Glomerellales</taxon>
        <taxon>Glomerellaceae</taxon>
        <taxon>Colletotrichum</taxon>
        <taxon>Colletotrichum destructivum species complex</taxon>
    </lineage>
</organism>
<dbReference type="SUPFAM" id="SSF90123">
    <property type="entry name" value="ABC transporter transmembrane region"/>
    <property type="match status" value="1"/>
</dbReference>
<evidence type="ECO:0000256" key="1">
    <source>
        <dbReference type="ARBA" id="ARBA00004141"/>
    </source>
</evidence>
<gene>
    <name evidence="6" type="primary">STE6</name>
    <name evidence="6" type="ORF">CSHISOI_06126</name>
</gene>
<dbReference type="GO" id="GO:0016887">
    <property type="term" value="F:ATP hydrolysis activity"/>
    <property type="evidence" value="ECO:0007669"/>
    <property type="project" value="InterPro"/>
</dbReference>
<dbReference type="EMBL" id="PUHP01000532">
    <property type="protein sequence ID" value="TQN69356.1"/>
    <property type="molecule type" value="Genomic_DNA"/>
</dbReference>
<dbReference type="SUPFAM" id="SSF52540">
    <property type="entry name" value="P-loop containing nucleoside triphosphate hydrolases"/>
    <property type="match status" value="1"/>
</dbReference>
<feature type="domain" description="ABC transmembrane type-1" evidence="5">
    <location>
        <begin position="1"/>
        <end position="101"/>
    </location>
</feature>
<comment type="caution">
    <text evidence="6">The sequence shown here is derived from an EMBL/GenBank/DDBJ whole genome shotgun (WGS) entry which is preliminary data.</text>
</comment>
<protein>
    <submittedName>
        <fullName evidence="6">Alpha-factor-transporting ATPase</fullName>
    </submittedName>
</protein>
<comment type="subcellular location">
    <subcellularLocation>
        <location evidence="1">Membrane</location>
        <topology evidence="1">Multi-pass membrane protein</topology>
    </subcellularLocation>
</comment>
<dbReference type="GO" id="GO:0140359">
    <property type="term" value="F:ABC-type transporter activity"/>
    <property type="evidence" value="ECO:0007669"/>
    <property type="project" value="InterPro"/>
</dbReference>
<name>A0A5Q4BRP3_9PEZI</name>
<dbReference type="PANTHER" id="PTHR43394">
    <property type="entry name" value="ATP-DEPENDENT PERMEASE MDL1, MITOCHONDRIAL"/>
    <property type="match status" value="1"/>
</dbReference>
<dbReference type="InterPro" id="IPR011527">
    <property type="entry name" value="ABC1_TM_dom"/>
</dbReference>
<dbReference type="PANTHER" id="PTHR43394:SF15">
    <property type="entry name" value="ALPHA-FACTOR-TRANSPORTING ATPASE"/>
    <property type="match status" value="1"/>
</dbReference>
<dbReference type="AlphaFoldDB" id="A0A5Q4BRP3"/>
<dbReference type="InterPro" id="IPR003439">
    <property type="entry name" value="ABC_transporter-like_ATP-bd"/>
</dbReference>
<dbReference type="Pfam" id="PF00664">
    <property type="entry name" value="ABC_membrane"/>
    <property type="match status" value="1"/>
</dbReference>
<evidence type="ECO:0000259" key="5">
    <source>
        <dbReference type="PROSITE" id="PS50929"/>
    </source>
</evidence>